<evidence type="ECO:0000256" key="1">
    <source>
        <dbReference type="SAM" id="Coils"/>
    </source>
</evidence>
<keyword evidence="3" id="KW-1185">Reference proteome</keyword>
<name>A0A2W2EPJ1_9ACTN</name>
<dbReference type="Pfam" id="PF05988">
    <property type="entry name" value="DUF899"/>
    <property type="match status" value="1"/>
</dbReference>
<evidence type="ECO:0000313" key="3">
    <source>
        <dbReference type="Proteomes" id="UP000248924"/>
    </source>
</evidence>
<comment type="caution">
    <text evidence="2">The sequence shown here is derived from an EMBL/GenBank/DDBJ whole genome shotgun (WGS) entry which is preliminary data.</text>
</comment>
<dbReference type="Proteomes" id="UP000248924">
    <property type="component" value="Unassembled WGS sequence"/>
</dbReference>
<accession>A0A2W2EPJ1</accession>
<sequence length="247" mass="27152">MTEVDLTVHPQAAPPSWPVGTDEAYAAARRTLAAAEQDLRDRLERVAAARRALPPGPLLGDYRFTEGPADLDHAEPTHEVRLRELFGGHHTLFLYHLMYAPDATEACPMCSLWVDGLHGVLPHLLRHTAVAVVAKAPLPRLRTWARRRGWTGLRIVSSHGTSFNADVRAEYPDGTQRPMVSVLRAEGDRVRHFYSAPASFPDGGERGIDLLSPVWNVLDLLPDGRGDWYAGNDYPSDPDGDGGPGRC</sequence>
<dbReference type="EMBL" id="POTY01000001">
    <property type="protein sequence ID" value="PZG24353.1"/>
    <property type="molecule type" value="Genomic_DNA"/>
</dbReference>
<protein>
    <recommendedName>
        <fullName evidence="4">DUF899 domain-containing protein</fullName>
    </recommendedName>
</protein>
<organism evidence="2 3">
    <name type="scientific">Micromonospora craterilacus</name>
    <dbReference type="NCBI Taxonomy" id="1655439"/>
    <lineage>
        <taxon>Bacteria</taxon>
        <taxon>Bacillati</taxon>
        <taxon>Actinomycetota</taxon>
        <taxon>Actinomycetes</taxon>
        <taxon>Micromonosporales</taxon>
        <taxon>Micromonosporaceae</taxon>
        <taxon>Micromonospora</taxon>
    </lineage>
</organism>
<dbReference type="AlphaFoldDB" id="A0A2W2EPJ1"/>
<feature type="coiled-coil region" evidence="1">
    <location>
        <begin position="25"/>
        <end position="52"/>
    </location>
</feature>
<reference evidence="2 3" key="1">
    <citation type="submission" date="2018-01" db="EMBL/GenBank/DDBJ databases">
        <title>Draft genome sequence of Jishengella sp. NA12.</title>
        <authorList>
            <person name="Sahin N."/>
            <person name="Ay H."/>
            <person name="Saygin H."/>
        </authorList>
    </citation>
    <scope>NUCLEOTIDE SEQUENCE [LARGE SCALE GENOMIC DNA]</scope>
    <source>
        <strain evidence="2 3">NA12</strain>
    </source>
</reference>
<evidence type="ECO:0000313" key="2">
    <source>
        <dbReference type="EMBL" id="PZG24353.1"/>
    </source>
</evidence>
<evidence type="ECO:0008006" key="4">
    <source>
        <dbReference type="Google" id="ProtNLM"/>
    </source>
</evidence>
<proteinExistence type="predicted"/>
<dbReference type="OrthoDB" id="4721017at2"/>
<dbReference type="InterPro" id="IPR010296">
    <property type="entry name" value="DUF899_thioredox"/>
</dbReference>
<gene>
    <name evidence="2" type="ORF">C1I95_00040</name>
</gene>
<keyword evidence="1" id="KW-0175">Coiled coil</keyword>
<dbReference type="RefSeq" id="WP_111211639.1">
    <property type="nucleotide sequence ID" value="NZ_POTY01000001.1"/>
</dbReference>